<feature type="transmembrane region" description="Helical" evidence="8">
    <location>
        <begin position="152"/>
        <end position="172"/>
    </location>
</feature>
<feature type="transmembrane region" description="Helical" evidence="8">
    <location>
        <begin position="91"/>
        <end position="114"/>
    </location>
</feature>
<evidence type="ECO:0000256" key="4">
    <source>
        <dbReference type="ARBA" id="ARBA00022475"/>
    </source>
</evidence>
<evidence type="ECO:0000256" key="7">
    <source>
        <dbReference type="ARBA" id="ARBA00023136"/>
    </source>
</evidence>
<dbReference type="Gene3D" id="1.20.1530.20">
    <property type="match status" value="1"/>
</dbReference>
<keyword evidence="7 8" id="KW-0472">Membrane</keyword>
<dbReference type="PANTHER" id="PTHR36838">
    <property type="entry name" value="AUXIN EFFLUX CARRIER FAMILY PROTEIN"/>
    <property type="match status" value="1"/>
</dbReference>
<evidence type="ECO:0000256" key="6">
    <source>
        <dbReference type="ARBA" id="ARBA00022989"/>
    </source>
</evidence>
<dbReference type="Pfam" id="PF03547">
    <property type="entry name" value="Mem_trans"/>
    <property type="match status" value="1"/>
</dbReference>
<feature type="transmembrane region" description="Helical" evidence="8">
    <location>
        <begin position="269"/>
        <end position="290"/>
    </location>
</feature>
<proteinExistence type="inferred from homology"/>
<keyword evidence="6 8" id="KW-1133">Transmembrane helix</keyword>
<sequence length="291" mass="31619">MIERIVSILFPVFLIPAVGYLVARRRRPDLAETNRLIADVFVPALVFGALADRNFQILEYRGLALAMFCVTLGCGVVGWGMAHRMKIGPRILIPPMMFSNSVNLGVPVAVLAFGNHALQPAIVLFLISSLLHYSFGLWLLDHKARISQMWRVPSLLAMIAGLAVSLCGIQVWQPAVLALRMLGDICIPLMLFALGVRMTDISFSGWGLGLATGLLRPAAGMLIAWAVAEGLGLRGFEQGLLVIYGALPPAVMNYIFAERYDADPDRVASIVMIGNLLSVVVLPVALWFALP</sequence>
<feature type="transmembrane region" description="Helical" evidence="8">
    <location>
        <begin position="6"/>
        <end position="23"/>
    </location>
</feature>
<comment type="caution">
    <text evidence="9">The sequence shown here is derived from an EMBL/GenBank/DDBJ whole genome shotgun (WGS) entry which is preliminary data.</text>
</comment>
<accession>A0ABV2CPG4</accession>
<protein>
    <submittedName>
        <fullName evidence="9">AEC family transporter</fullName>
    </submittedName>
</protein>
<evidence type="ECO:0000313" key="9">
    <source>
        <dbReference type="EMBL" id="MET1489392.1"/>
    </source>
</evidence>
<feature type="transmembrane region" description="Helical" evidence="8">
    <location>
        <begin position="240"/>
        <end position="257"/>
    </location>
</feature>
<keyword evidence="10" id="KW-1185">Reference proteome</keyword>
<evidence type="ECO:0000256" key="8">
    <source>
        <dbReference type="SAM" id="Phobius"/>
    </source>
</evidence>
<feature type="transmembrane region" description="Helical" evidence="8">
    <location>
        <begin position="120"/>
        <end position="140"/>
    </location>
</feature>
<comment type="similarity">
    <text evidence="2">Belongs to the auxin efflux carrier (TC 2.A.69) family.</text>
</comment>
<dbReference type="EMBL" id="JBEWLZ010000003">
    <property type="protein sequence ID" value="MET1489392.1"/>
    <property type="molecule type" value="Genomic_DNA"/>
</dbReference>
<feature type="transmembrane region" description="Helical" evidence="8">
    <location>
        <begin position="178"/>
        <end position="196"/>
    </location>
</feature>
<keyword evidence="5 8" id="KW-0812">Transmembrane</keyword>
<dbReference type="RefSeq" id="WP_345925569.1">
    <property type="nucleotide sequence ID" value="NZ_JBDIVF010000002.1"/>
</dbReference>
<reference evidence="9 10" key="1">
    <citation type="submission" date="2024-07" db="EMBL/GenBank/DDBJ databases">
        <title>Uliginosibacterium paludis KCTC:42655.</title>
        <authorList>
            <person name="Kim M.K."/>
        </authorList>
    </citation>
    <scope>NUCLEOTIDE SEQUENCE [LARGE SCALE GENOMIC DNA]</scope>
    <source>
        <strain evidence="9 10">KCTC 42655</strain>
    </source>
</reference>
<gene>
    <name evidence="9" type="ORF">ABVT11_06105</name>
</gene>
<dbReference type="InterPro" id="IPR004776">
    <property type="entry name" value="Mem_transp_PIN-like"/>
</dbReference>
<comment type="subcellular location">
    <subcellularLocation>
        <location evidence="1">Cell membrane</location>
        <topology evidence="1">Multi-pass membrane protein</topology>
    </subcellularLocation>
</comment>
<evidence type="ECO:0000256" key="5">
    <source>
        <dbReference type="ARBA" id="ARBA00022692"/>
    </source>
</evidence>
<dbReference type="InterPro" id="IPR038770">
    <property type="entry name" value="Na+/solute_symporter_sf"/>
</dbReference>
<keyword evidence="4" id="KW-1003">Cell membrane</keyword>
<name>A0ABV2CPG4_9RHOO</name>
<evidence type="ECO:0000256" key="2">
    <source>
        <dbReference type="ARBA" id="ARBA00010145"/>
    </source>
</evidence>
<feature type="transmembrane region" description="Helical" evidence="8">
    <location>
        <begin position="208"/>
        <end position="228"/>
    </location>
</feature>
<evidence type="ECO:0000313" key="10">
    <source>
        <dbReference type="Proteomes" id="UP001548590"/>
    </source>
</evidence>
<evidence type="ECO:0000256" key="1">
    <source>
        <dbReference type="ARBA" id="ARBA00004651"/>
    </source>
</evidence>
<organism evidence="9 10">
    <name type="scientific">Uliginosibacterium paludis</name>
    <dbReference type="NCBI Taxonomy" id="1615952"/>
    <lineage>
        <taxon>Bacteria</taxon>
        <taxon>Pseudomonadati</taxon>
        <taxon>Pseudomonadota</taxon>
        <taxon>Betaproteobacteria</taxon>
        <taxon>Rhodocyclales</taxon>
        <taxon>Zoogloeaceae</taxon>
        <taxon>Uliginosibacterium</taxon>
    </lineage>
</organism>
<keyword evidence="3" id="KW-0813">Transport</keyword>
<feature type="transmembrane region" description="Helical" evidence="8">
    <location>
        <begin position="63"/>
        <end position="82"/>
    </location>
</feature>
<evidence type="ECO:0000256" key="3">
    <source>
        <dbReference type="ARBA" id="ARBA00022448"/>
    </source>
</evidence>
<dbReference type="Proteomes" id="UP001548590">
    <property type="component" value="Unassembled WGS sequence"/>
</dbReference>
<dbReference type="PANTHER" id="PTHR36838:SF1">
    <property type="entry name" value="SLR1864 PROTEIN"/>
    <property type="match status" value="1"/>
</dbReference>